<reference evidence="3" key="1">
    <citation type="submission" date="2023-06" db="EMBL/GenBank/DDBJ databases">
        <authorList>
            <person name="Kurt Z."/>
        </authorList>
    </citation>
    <scope>NUCLEOTIDE SEQUENCE</scope>
</reference>
<evidence type="ECO:0000256" key="2">
    <source>
        <dbReference type="ARBA" id="ARBA00022737"/>
    </source>
</evidence>
<evidence type="ECO:0000313" key="3">
    <source>
        <dbReference type="EMBL" id="CAI9918367.1"/>
    </source>
</evidence>
<dbReference type="Pfam" id="PF12799">
    <property type="entry name" value="LRR_4"/>
    <property type="match status" value="1"/>
</dbReference>
<dbReference type="AlphaFoldDB" id="A0AA86NEK8"/>
<reference evidence="4 5" key="2">
    <citation type="submission" date="2024-07" db="EMBL/GenBank/DDBJ databases">
        <authorList>
            <person name="Akdeniz Z."/>
        </authorList>
    </citation>
    <scope>NUCLEOTIDE SEQUENCE [LARGE SCALE GENOMIC DNA]</scope>
</reference>
<gene>
    <name evidence="4" type="ORF">HINF_LOCUS38979</name>
    <name evidence="3" type="ORF">HINF_LOCUS6012</name>
</gene>
<proteinExistence type="predicted"/>
<organism evidence="3">
    <name type="scientific">Hexamita inflata</name>
    <dbReference type="NCBI Taxonomy" id="28002"/>
    <lineage>
        <taxon>Eukaryota</taxon>
        <taxon>Metamonada</taxon>
        <taxon>Diplomonadida</taxon>
        <taxon>Hexamitidae</taxon>
        <taxon>Hexamitinae</taxon>
        <taxon>Hexamita</taxon>
    </lineage>
</organism>
<dbReference type="EMBL" id="CATOUU010000154">
    <property type="protein sequence ID" value="CAI9918367.1"/>
    <property type="molecule type" value="Genomic_DNA"/>
</dbReference>
<dbReference type="EMBL" id="CAXDID020000149">
    <property type="protein sequence ID" value="CAL6041326.1"/>
    <property type="molecule type" value="Genomic_DNA"/>
</dbReference>
<name>A0AA86NEK8_9EUKA</name>
<dbReference type="Gene3D" id="3.80.10.10">
    <property type="entry name" value="Ribonuclease Inhibitor"/>
    <property type="match status" value="1"/>
</dbReference>
<dbReference type="PANTHER" id="PTHR46652">
    <property type="entry name" value="LEUCINE-RICH REPEAT AND IQ DOMAIN-CONTAINING PROTEIN 1-RELATED"/>
    <property type="match status" value="1"/>
</dbReference>
<keyword evidence="5" id="KW-1185">Reference proteome</keyword>
<dbReference type="PANTHER" id="PTHR46652:SF3">
    <property type="entry name" value="LEUCINE-RICH REPEAT-CONTAINING PROTEIN 9"/>
    <property type="match status" value="1"/>
</dbReference>
<protein>
    <submittedName>
        <fullName evidence="3">Uncharacterized protein</fullName>
    </submittedName>
</protein>
<dbReference type="Proteomes" id="UP001642409">
    <property type="component" value="Unassembled WGS sequence"/>
</dbReference>
<evidence type="ECO:0000256" key="1">
    <source>
        <dbReference type="ARBA" id="ARBA00022614"/>
    </source>
</evidence>
<dbReference type="SUPFAM" id="SSF52058">
    <property type="entry name" value="L domain-like"/>
    <property type="match status" value="1"/>
</dbReference>
<dbReference type="InterPro" id="IPR025875">
    <property type="entry name" value="Leu-rich_rpt_4"/>
</dbReference>
<dbReference type="InterPro" id="IPR001611">
    <property type="entry name" value="Leu-rich_rpt"/>
</dbReference>
<keyword evidence="1" id="KW-0433">Leucine-rich repeat</keyword>
<dbReference type="InterPro" id="IPR032675">
    <property type="entry name" value="LRR_dom_sf"/>
</dbReference>
<evidence type="ECO:0000313" key="5">
    <source>
        <dbReference type="Proteomes" id="UP001642409"/>
    </source>
</evidence>
<dbReference type="PROSITE" id="PS51450">
    <property type="entry name" value="LRR"/>
    <property type="match status" value="3"/>
</dbReference>
<sequence length="257" mass="29755">MCNLQHNKYVEKCQQQYKCPDNISRNLCTKFRILVLKGIQAIQYQQAFTNRDILDIYVFFCKIRHIKISQYNKVILVNESVTFDKIYNGELIIQNSIQLKNIGFLQNLKIHKLELIGCMHIIPNLKSSTIKELKVANCCLKEINTILLENLEILDASYNSALNMQVIEKFKNLRQLDISNTNLVDISNLKLQQLSSLQLRNNKIKDIPSLSNLINLVELDLSQNADIDIDPLQQMKQLRAQIIQMQSLKYINIGAAY</sequence>
<dbReference type="InterPro" id="IPR050836">
    <property type="entry name" value="SDS22/Internalin_LRR"/>
</dbReference>
<accession>A0AA86NEK8</accession>
<keyword evidence="2" id="KW-0677">Repeat</keyword>
<comment type="caution">
    <text evidence="3">The sequence shown here is derived from an EMBL/GenBank/DDBJ whole genome shotgun (WGS) entry which is preliminary data.</text>
</comment>
<evidence type="ECO:0000313" key="4">
    <source>
        <dbReference type="EMBL" id="CAL6041326.1"/>
    </source>
</evidence>